<keyword evidence="3" id="KW-1185">Reference proteome</keyword>
<dbReference type="Gene3D" id="3.40.30.10">
    <property type="entry name" value="Glutaredoxin"/>
    <property type="match status" value="1"/>
</dbReference>
<dbReference type="RefSeq" id="WP_052474952.1">
    <property type="nucleotide sequence ID" value="NZ_JARTHD010000018.1"/>
</dbReference>
<accession>A0ABR5AXH8</accession>
<dbReference type="InterPro" id="IPR036249">
    <property type="entry name" value="Thioredoxin-like_sf"/>
</dbReference>
<reference evidence="2 3" key="1">
    <citation type="submission" date="2015-01" db="EMBL/GenBank/DDBJ databases">
        <title>Genome Assembly of Bacillus badius MTCC 1458.</title>
        <authorList>
            <person name="Verma A."/>
            <person name="Khatri I."/>
            <person name="Mual P."/>
            <person name="Subramanian S."/>
            <person name="Krishnamurthi S."/>
        </authorList>
    </citation>
    <scope>NUCLEOTIDE SEQUENCE [LARGE SCALE GENOMIC DNA]</scope>
    <source>
        <strain evidence="2 3">MTCC 1458</strain>
    </source>
</reference>
<name>A0ABR5AXH8_BACBA</name>
<dbReference type="InterPro" id="IPR013766">
    <property type="entry name" value="Thioredoxin_domain"/>
</dbReference>
<proteinExistence type="predicted"/>
<dbReference type="PANTHER" id="PTHR45663:SF41">
    <property type="entry name" value="THIOREDOXIN-LIKE PROTEIN YUSE"/>
    <property type="match status" value="1"/>
</dbReference>
<evidence type="ECO:0000313" key="3">
    <source>
        <dbReference type="Proteomes" id="UP000031982"/>
    </source>
</evidence>
<organism evidence="2 3">
    <name type="scientific">Bacillus badius</name>
    <dbReference type="NCBI Taxonomy" id="1455"/>
    <lineage>
        <taxon>Bacteria</taxon>
        <taxon>Bacillati</taxon>
        <taxon>Bacillota</taxon>
        <taxon>Bacilli</taxon>
        <taxon>Bacillales</taxon>
        <taxon>Bacillaceae</taxon>
        <taxon>Pseudobacillus</taxon>
    </lineage>
</organism>
<dbReference type="PANTHER" id="PTHR45663">
    <property type="entry name" value="GEO12009P1"/>
    <property type="match status" value="1"/>
</dbReference>
<feature type="domain" description="Thioredoxin" evidence="1">
    <location>
        <begin position="11"/>
        <end position="84"/>
    </location>
</feature>
<protein>
    <submittedName>
        <fullName evidence="2">Thioredoxin</fullName>
    </submittedName>
</protein>
<dbReference type="Pfam" id="PF00085">
    <property type="entry name" value="Thioredoxin"/>
    <property type="match status" value="1"/>
</dbReference>
<sequence>MQKEQEISGMIQSNRLAAVYAYTPLCGTCQLAGKMVEVAEKVARHFAWGRLDVNYHEEFAIRYGVESVPCLLIFQEGQLMEKIYAFQSVPYIYEKLNQYT</sequence>
<gene>
    <name evidence="2" type="ORF">SD77_3317</name>
</gene>
<evidence type="ECO:0000313" key="2">
    <source>
        <dbReference type="EMBL" id="KIL79451.1"/>
    </source>
</evidence>
<dbReference type="CDD" id="cd02947">
    <property type="entry name" value="TRX_family"/>
    <property type="match status" value="1"/>
</dbReference>
<dbReference type="Proteomes" id="UP000031982">
    <property type="component" value="Unassembled WGS sequence"/>
</dbReference>
<evidence type="ECO:0000259" key="1">
    <source>
        <dbReference type="Pfam" id="PF00085"/>
    </source>
</evidence>
<dbReference type="EMBL" id="JXLP01000003">
    <property type="protein sequence ID" value="KIL79451.1"/>
    <property type="molecule type" value="Genomic_DNA"/>
</dbReference>
<dbReference type="SUPFAM" id="SSF52833">
    <property type="entry name" value="Thioredoxin-like"/>
    <property type="match status" value="1"/>
</dbReference>
<comment type="caution">
    <text evidence="2">The sequence shown here is derived from an EMBL/GenBank/DDBJ whole genome shotgun (WGS) entry which is preliminary data.</text>
</comment>